<reference evidence="1 2" key="1">
    <citation type="submission" date="2018-03" db="EMBL/GenBank/DDBJ databases">
        <title>Genomic Encyclopedia of Type Strains, Phase III (KMG-III): the genomes of soil and plant-associated and newly described type strains.</title>
        <authorList>
            <person name="Whitman W."/>
        </authorList>
    </citation>
    <scope>NUCLEOTIDE SEQUENCE [LARGE SCALE GENOMIC DNA]</scope>
    <source>
        <strain evidence="1 2">CGMCC 1.12152</strain>
    </source>
</reference>
<name>A0A2T0V5Z7_9GAMM</name>
<organism evidence="1 2">
    <name type="scientific">Vreelandella songnenensis</name>
    <dbReference type="NCBI Taxonomy" id="1176243"/>
    <lineage>
        <taxon>Bacteria</taxon>
        <taxon>Pseudomonadati</taxon>
        <taxon>Pseudomonadota</taxon>
        <taxon>Gammaproteobacteria</taxon>
        <taxon>Oceanospirillales</taxon>
        <taxon>Halomonadaceae</taxon>
        <taxon>Vreelandella</taxon>
    </lineage>
</organism>
<proteinExistence type="predicted"/>
<dbReference type="Proteomes" id="UP000237647">
    <property type="component" value="Unassembled WGS sequence"/>
</dbReference>
<dbReference type="AlphaFoldDB" id="A0A2T0V5Z7"/>
<gene>
    <name evidence="1" type="ORF">B0H98_10298</name>
</gene>
<evidence type="ECO:0000313" key="1">
    <source>
        <dbReference type="EMBL" id="PRY65574.1"/>
    </source>
</evidence>
<protein>
    <submittedName>
        <fullName evidence="1">Uncharacterized protein</fullName>
    </submittedName>
</protein>
<dbReference type="EMBL" id="PVTK01000002">
    <property type="protein sequence ID" value="PRY65574.1"/>
    <property type="molecule type" value="Genomic_DNA"/>
</dbReference>
<sequence>MCGIVRERLSYMFQEFYFINIISQRTKLKIEEIFFLSFEIEKLKNFLHGELKSDFSDIGDYQANPWSNQLIKDINAIHHYLQKNNMINDTKDKKIAQKLVTSWLEERYKEKKLTANCLEQIPKIVSNSYSEAINFETILEEEIKNLTITEKLTRELSVKKSINEKIQEIAKNQLT</sequence>
<evidence type="ECO:0000313" key="2">
    <source>
        <dbReference type="Proteomes" id="UP000237647"/>
    </source>
</evidence>
<accession>A0A2T0V5Z7</accession>
<keyword evidence="2" id="KW-1185">Reference proteome</keyword>
<comment type="caution">
    <text evidence="1">The sequence shown here is derived from an EMBL/GenBank/DDBJ whole genome shotgun (WGS) entry which is preliminary data.</text>
</comment>